<evidence type="ECO:0000256" key="1">
    <source>
        <dbReference type="ARBA" id="ARBA00009481"/>
    </source>
</evidence>
<dbReference type="RefSeq" id="WP_283406298.1">
    <property type="nucleotide sequence ID" value="NZ_FXUI01000006.1"/>
</dbReference>
<dbReference type="Gene3D" id="3.40.50.2000">
    <property type="entry name" value="Glycogen Phosphorylase B"/>
    <property type="match status" value="2"/>
</dbReference>
<gene>
    <name evidence="4" type="ORF">SAMN06296065_10671</name>
</gene>
<dbReference type="CDD" id="cd03801">
    <property type="entry name" value="GT4_PimA-like"/>
    <property type="match status" value="1"/>
</dbReference>
<dbReference type="PANTHER" id="PTHR12526">
    <property type="entry name" value="GLYCOSYLTRANSFERASE"/>
    <property type="match status" value="1"/>
</dbReference>
<accession>A0ABY1QHP3</accession>
<comment type="similarity">
    <text evidence="1">Belongs to the glycosyltransferase group 1 family. Glycosyltransferase 4 subfamily.</text>
</comment>
<comment type="caution">
    <text evidence="4">The sequence shown here is derived from an EMBL/GenBank/DDBJ whole genome shotgun (WGS) entry which is preliminary data.</text>
</comment>
<evidence type="ECO:0000313" key="4">
    <source>
        <dbReference type="EMBL" id="SMP71852.1"/>
    </source>
</evidence>
<evidence type="ECO:0000256" key="2">
    <source>
        <dbReference type="ARBA" id="ARBA00022676"/>
    </source>
</evidence>
<evidence type="ECO:0000313" key="5">
    <source>
        <dbReference type="Proteomes" id="UP001157910"/>
    </source>
</evidence>
<proteinExistence type="inferred from homology"/>
<keyword evidence="5" id="KW-1185">Reference proteome</keyword>
<dbReference type="Proteomes" id="UP001157910">
    <property type="component" value="Unassembled WGS sequence"/>
</dbReference>
<reference evidence="4 5" key="1">
    <citation type="submission" date="2017-05" db="EMBL/GenBank/DDBJ databases">
        <authorList>
            <person name="Varghese N."/>
            <person name="Submissions S."/>
        </authorList>
    </citation>
    <scope>NUCLEOTIDE SEQUENCE [LARGE SCALE GENOMIC DNA]</scope>
    <source>
        <strain evidence="4 5">SM16</strain>
    </source>
</reference>
<dbReference type="EMBL" id="FXUI01000006">
    <property type="protein sequence ID" value="SMP71852.1"/>
    <property type="molecule type" value="Genomic_DNA"/>
</dbReference>
<evidence type="ECO:0000256" key="3">
    <source>
        <dbReference type="ARBA" id="ARBA00022679"/>
    </source>
</evidence>
<protein>
    <submittedName>
        <fullName evidence="4">Glycosyltransferase involved in cell wall bisynthesis</fullName>
    </submittedName>
</protein>
<dbReference type="PANTHER" id="PTHR12526:SF640">
    <property type="entry name" value="COLANIC ACID BIOSYNTHESIS GLYCOSYLTRANSFERASE WCAL-RELATED"/>
    <property type="match status" value="1"/>
</dbReference>
<keyword evidence="3" id="KW-0808">Transferase</keyword>
<sequence>MTGLAPRVPAPVEGRPTICLPFSGDELGGSHVSVRGLLEGLDHERYRIILVPEVSGGKIARSFAGYEQKADPARSSRPFVPGEPFGLLKAVQALSGAMKRARFLRCEGVALVHTNDGRTHASWALAARIAGARLLWHHRGDPEAKGLRHVAPVLASQVVTVSRFALPSTKRGALSTAQVVYSPFNTAIQADRASMRARILQRIGASEDTVLCGYFGNFISRKRPLEFVAAVERLAERSERPVAGLMFGDESNTDLGDALPRRIEAMRRGAVHMMGYCSPGHEWLAGCDLLLVPAAREPLGRTLVEAMLVGTLVVATDSGGNAEALHGGCGVLCPLDDPDAMAAAAAELLADGVKAQAMREVASAQARLRFSSEHHVRQISRIYDRLASP</sequence>
<name>A0ABY1QHP3_9SPHN</name>
<dbReference type="Pfam" id="PF13692">
    <property type="entry name" value="Glyco_trans_1_4"/>
    <property type="match status" value="1"/>
</dbReference>
<keyword evidence="2" id="KW-0328">Glycosyltransferase</keyword>
<dbReference type="SUPFAM" id="SSF53756">
    <property type="entry name" value="UDP-Glycosyltransferase/glycogen phosphorylase"/>
    <property type="match status" value="1"/>
</dbReference>
<organism evidence="4 5">
    <name type="scientific">Novosphingobium panipatense</name>
    <dbReference type="NCBI Taxonomy" id="428991"/>
    <lineage>
        <taxon>Bacteria</taxon>
        <taxon>Pseudomonadati</taxon>
        <taxon>Pseudomonadota</taxon>
        <taxon>Alphaproteobacteria</taxon>
        <taxon>Sphingomonadales</taxon>
        <taxon>Sphingomonadaceae</taxon>
        <taxon>Novosphingobium</taxon>
    </lineage>
</organism>